<dbReference type="InterPro" id="IPR007213">
    <property type="entry name" value="Ppm1/Ppm2/Tcmp"/>
</dbReference>
<reference evidence="3" key="1">
    <citation type="submission" date="2018-09" db="EMBL/GenBank/DDBJ databases">
        <title>Genome sequencing and analysis.</title>
        <authorList>
            <person name="Huang Y.-T."/>
        </authorList>
    </citation>
    <scope>NUCLEOTIDE SEQUENCE</scope>
    <source>
        <strain evidence="3">HIDE</strain>
    </source>
</reference>
<dbReference type="PIRSF" id="PIRSF028177">
    <property type="entry name" value="Polyketide_synth_Omtfrase_TcmP"/>
    <property type="match status" value="1"/>
</dbReference>
<proteinExistence type="predicted"/>
<dbReference type="InterPro" id="IPR029063">
    <property type="entry name" value="SAM-dependent_MTases_sf"/>
</dbReference>
<keyword evidence="2 3" id="KW-0808">Transferase</keyword>
<protein>
    <submittedName>
        <fullName evidence="3">Class I SAM-dependent methyltransferase</fullName>
    </submittedName>
</protein>
<dbReference type="SUPFAM" id="SSF53335">
    <property type="entry name" value="S-adenosyl-L-methionine-dependent methyltransferases"/>
    <property type="match status" value="1"/>
</dbReference>
<dbReference type="AlphaFoldDB" id="A0A7T8EBV0"/>
<evidence type="ECO:0000313" key="3">
    <source>
        <dbReference type="EMBL" id="QQO83504.1"/>
    </source>
</evidence>
<name>A0A7T8EBV0_9GAMM</name>
<organism evidence="3">
    <name type="scientific">Shewanella algae</name>
    <dbReference type="NCBI Taxonomy" id="38313"/>
    <lineage>
        <taxon>Bacteria</taxon>
        <taxon>Pseudomonadati</taxon>
        <taxon>Pseudomonadota</taxon>
        <taxon>Gammaproteobacteria</taxon>
        <taxon>Alteromonadales</taxon>
        <taxon>Shewanellaceae</taxon>
        <taxon>Shewanella</taxon>
    </lineage>
</organism>
<gene>
    <name evidence="3" type="ORF">D7032_09660</name>
</gene>
<evidence type="ECO:0000256" key="2">
    <source>
        <dbReference type="ARBA" id="ARBA00022679"/>
    </source>
</evidence>
<dbReference type="GO" id="GO:0032259">
    <property type="term" value="P:methylation"/>
    <property type="evidence" value="ECO:0007669"/>
    <property type="project" value="UniProtKB-KW"/>
</dbReference>
<dbReference type="Gene3D" id="3.40.50.150">
    <property type="entry name" value="Vaccinia Virus protein VP39"/>
    <property type="match status" value="1"/>
</dbReference>
<dbReference type="GO" id="GO:0008168">
    <property type="term" value="F:methyltransferase activity"/>
    <property type="evidence" value="ECO:0007669"/>
    <property type="project" value="UniProtKB-KW"/>
</dbReference>
<sequence length="289" mass="32679">MREEAKMSNKLAVTGLNDPIAQTLFIPLYMKSCQSKLKDAFFSDPWACALIEQFDYDFSSFDQSVLSSVGVAIRAGYFDRLTADIIATAQSCVVVNLGAGLDARFQRVQMLMGNTMEDKASFYNLDLPEVIALREQLLPADSCETCISASVFDSDWMDELNARHQGATFVFIAEGLLMYFDNCQVQQLLQELASSFPGCHILFDGISRWMRDNSDNHDSVKYAGAGFKLALDSPREIEQWHGKLKVISVAHYADFKEWKRVGFFNYLLSKYIPKYFHSSFLVHACVEQP</sequence>
<dbReference type="PANTHER" id="PTHR43619:SF2">
    <property type="entry name" value="S-ADENOSYL-L-METHIONINE-DEPENDENT METHYLTRANSFERASES SUPERFAMILY PROTEIN"/>
    <property type="match status" value="1"/>
</dbReference>
<evidence type="ECO:0000256" key="1">
    <source>
        <dbReference type="ARBA" id="ARBA00022603"/>
    </source>
</evidence>
<dbReference type="EMBL" id="CP032664">
    <property type="protein sequence ID" value="QQO83504.1"/>
    <property type="molecule type" value="Genomic_DNA"/>
</dbReference>
<accession>A0A7T8EBV0</accession>
<keyword evidence="1 3" id="KW-0489">Methyltransferase</keyword>
<dbReference type="PANTHER" id="PTHR43619">
    <property type="entry name" value="S-ADENOSYL-L-METHIONINE-DEPENDENT METHYLTRANSFERASE YKTD-RELATED"/>
    <property type="match status" value="1"/>
</dbReference>
<dbReference type="Pfam" id="PF04072">
    <property type="entry name" value="LCM"/>
    <property type="match status" value="1"/>
</dbReference>
<dbReference type="InterPro" id="IPR016874">
    <property type="entry name" value="TcmP-like"/>
</dbReference>